<dbReference type="PROSITE" id="PS50943">
    <property type="entry name" value="HTH_CROC1"/>
    <property type="match status" value="1"/>
</dbReference>
<evidence type="ECO:0000313" key="4">
    <source>
        <dbReference type="Proteomes" id="UP000446348"/>
    </source>
</evidence>
<organism evidence="3 5">
    <name type="scientific">Anaerotruncus colihominis</name>
    <dbReference type="NCBI Taxonomy" id="169435"/>
    <lineage>
        <taxon>Bacteria</taxon>
        <taxon>Bacillati</taxon>
        <taxon>Bacillota</taxon>
        <taxon>Clostridia</taxon>
        <taxon>Eubacteriales</taxon>
        <taxon>Oscillospiraceae</taxon>
        <taxon>Anaerotruncus</taxon>
    </lineage>
</organism>
<dbReference type="CDD" id="cd00093">
    <property type="entry name" value="HTH_XRE"/>
    <property type="match status" value="1"/>
</dbReference>
<comment type="caution">
    <text evidence="3">The sequence shown here is derived from an EMBL/GenBank/DDBJ whole genome shotgun (WGS) entry which is preliminary data.</text>
</comment>
<dbReference type="Proteomes" id="UP000446348">
    <property type="component" value="Unassembled WGS sequence"/>
</dbReference>
<dbReference type="EMBL" id="QXWZ01000006">
    <property type="protein sequence ID" value="NBI78219.1"/>
    <property type="molecule type" value="Genomic_DNA"/>
</dbReference>
<dbReference type="AlphaFoldDB" id="A0A845SXR3"/>
<dbReference type="SUPFAM" id="SSF47413">
    <property type="entry name" value="lambda repressor-like DNA-binding domains"/>
    <property type="match status" value="1"/>
</dbReference>
<dbReference type="RefSeq" id="WP_160209083.1">
    <property type="nucleotide sequence ID" value="NZ_CAMUSJ010000010.1"/>
</dbReference>
<dbReference type="InterPro" id="IPR001387">
    <property type="entry name" value="Cro/C1-type_HTH"/>
</dbReference>
<evidence type="ECO:0000313" key="3">
    <source>
        <dbReference type="EMBL" id="NDO39718.1"/>
    </source>
</evidence>
<evidence type="ECO:0000259" key="1">
    <source>
        <dbReference type="PROSITE" id="PS50943"/>
    </source>
</evidence>
<dbReference type="Gene3D" id="1.10.260.40">
    <property type="entry name" value="lambda repressor-like DNA-binding domains"/>
    <property type="match status" value="1"/>
</dbReference>
<dbReference type="OrthoDB" id="9815852at2"/>
<dbReference type="InterPro" id="IPR010982">
    <property type="entry name" value="Lambda_DNA-bd_dom_sf"/>
</dbReference>
<evidence type="ECO:0000313" key="2">
    <source>
        <dbReference type="EMBL" id="NBI78219.1"/>
    </source>
</evidence>
<protein>
    <submittedName>
        <fullName evidence="3">Helix-turn-helix transcriptional regulator</fullName>
    </submittedName>
    <submittedName>
        <fullName evidence="2">XRE family transcriptional regulator</fullName>
    </submittedName>
</protein>
<feature type="domain" description="HTH cro/C1-type" evidence="1">
    <location>
        <begin position="5"/>
        <end position="57"/>
    </location>
</feature>
<proteinExistence type="predicted"/>
<reference evidence="3 5" key="2">
    <citation type="submission" date="2019-06" db="EMBL/GenBank/DDBJ databases">
        <title>Draft genome sequences of 15 bacterial species constituting the stable defined intestinal microbiota of the GM15 gnotobiotic mouse model.</title>
        <authorList>
            <person name="Elie C."/>
            <person name="Mathieu A."/>
            <person name="Saliou A."/>
            <person name="Darnaud M."/>
            <person name="Leulier F."/>
            <person name="Tamellini A."/>
        </authorList>
    </citation>
    <scope>NUCLEOTIDE SEQUENCE [LARGE SCALE GENOMIC DNA]</scope>
    <source>
        <strain evidence="3 5">JM4-15</strain>
    </source>
</reference>
<dbReference type="GO" id="GO:0003677">
    <property type="term" value="F:DNA binding"/>
    <property type="evidence" value="ECO:0007669"/>
    <property type="project" value="InterPro"/>
</dbReference>
<dbReference type="SMART" id="SM00530">
    <property type="entry name" value="HTH_XRE"/>
    <property type="match status" value="1"/>
</dbReference>
<dbReference type="EMBL" id="VIQT01000014">
    <property type="protein sequence ID" value="NDO39718.1"/>
    <property type="molecule type" value="Genomic_DNA"/>
</dbReference>
<evidence type="ECO:0000313" key="5">
    <source>
        <dbReference type="Proteomes" id="UP000462501"/>
    </source>
</evidence>
<accession>A0A845SXR3</accession>
<sequence length="107" mass="12317">MLERIKALCKHSRITITELERKAGLGRSTIRFWDDHPPAVDKVAKVARYFDVSVDYLIGNTDNPQSHKNVGDAMYDFIRSLELLSRATSEVQEHLEPLLNYSIEEKD</sequence>
<name>A0A845SXR3_9FIRM</name>
<reference evidence="2 4" key="1">
    <citation type="submission" date="2018-08" db="EMBL/GenBank/DDBJ databases">
        <title>Murine metabolic-syndrome-specific gut microbial biobank.</title>
        <authorList>
            <person name="Liu C."/>
        </authorList>
    </citation>
    <scope>NUCLEOTIDE SEQUENCE [LARGE SCALE GENOMIC DNA]</scope>
    <source>
        <strain evidence="2 4">X69</strain>
    </source>
</reference>
<gene>
    <name evidence="2" type="ORF">D3Z39_04925</name>
    <name evidence="3" type="ORF">FMM72_10765</name>
</gene>
<dbReference type="Proteomes" id="UP000462501">
    <property type="component" value="Unassembled WGS sequence"/>
</dbReference>
<dbReference type="Pfam" id="PF01381">
    <property type="entry name" value="HTH_3"/>
    <property type="match status" value="1"/>
</dbReference>